<evidence type="ECO:0000256" key="5">
    <source>
        <dbReference type="ARBA" id="ARBA00023157"/>
    </source>
</evidence>
<evidence type="ECO:0000313" key="9">
    <source>
        <dbReference type="Proteomes" id="UP000694424"/>
    </source>
</evidence>
<dbReference type="Proteomes" id="UP000694424">
    <property type="component" value="Unplaced"/>
</dbReference>
<keyword evidence="5" id="KW-1015">Disulfide bond</keyword>
<dbReference type="PANTHER" id="PTHR23414">
    <property type="entry name" value="ADRENOMEDULLIN, ADM"/>
    <property type="match status" value="1"/>
</dbReference>
<protein>
    <submittedName>
        <fullName evidence="8">Uncharacterized protein</fullName>
    </submittedName>
</protein>
<keyword evidence="9" id="KW-1185">Reference proteome</keyword>
<proteinExistence type="inferred from homology"/>
<evidence type="ECO:0000256" key="4">
    <source>
        <dbReference type="ARBA" id="ARBA00022729"/>
    </source>
</evidence>
<evidence type="ECO:0000256" key="2">
    <source>
        <dbReference type="ARBA" id="ARBA00010575"/>
    </source>
</evidence>
<accession>A0A8B9S7Q3</accession>
<organism evidence="8 9">
    <name type="scientific">Apteryx owenii</name>
    <name type="common">Little spotted kiwi</name>
    <dbReference type="NCBI Taxonomy" id="8824"/>
    <lineage>
        <taxon>Eukaryota</taxon>
        <taxon>Metazoa</taxon>
        <taxon>Chordata</taxon>
        <taxon>Craniata</taxon>
        <taxon>Vertebrata</taxon>
        <taxon>Euteleostomi</taxon>
        <taxon>Archelosauria</taxon>
        <taxon>Archosauria</taxon>
        <taxon>Dinosauria</taxon>
        <taxon>Saurischia</taxon>
        <taxon>Theropoda</taxon>
        <taxon>Coelurosauria</taxon>
        <taxon>Aves</taxon>
        <taxon>Palaeognathae</taxon>
        <taxon>Apterygiformes</taxon>
        <taxon>Apterygidae</taxon>
        <taxon>Apteryx</taxon>
    </lineage>
</organism>
<dbReference type="Ensembl" id="ENSAOWT00000014904.1">
    <property type="protein sequence ID" value="ENSAOWP00000013113.1"/>
    <property type="gene ID" value="ENSAOWG00000008950.1"/>
</dbReference>
<dbReference type="AlphaFoldDB" id="A0A8B9S7Q3"/>
<keyword evidence="3" id="KW-0964">Secreted</keyword>
<dbReference type="GO" id="GO:0005576">
    <property type="term" value="C:extracellular region"/>
    <property type="evidence" value="ECO:0007669"/>
    <property type="project" value="UniProtKB-SubCell"/>
</dbReference>
<reference evidence="8" key="1">
    <citation type="submission" date="2025-08" db="UniProtKB">
        <authorList>
            <consortium name="Ensembl"/>
        </authorList>
    </citation>
    <scope>IDENTIFICATION</scope>
</reference>
<feature type="compositionally biased region" description="Polar residues" evidence="6">
    <location>
        <begin position="110"/>
        <end position="130"/>
    </location>
</feature>
<feature type="compositionally biased region" description="Low complexity" evidence="6">
    <location>
        <begin position="48"/>
        <end position="64"/>
    </location>
</feature>
<feature type="signal peptide" evidence="7">
    <location>
        <begin position="1"/>
        <end position="27"/>
    </location>
</feature>
<evidence type="ECO:0000256" key="3">
    <source>
        <dbReference type="ARBA" id="ARBA00022525"/>
    </source>
</evidence>
<keyword evidence="4 7" id="KW-0732">Signal</keyword>
<evidence type="ECO:0000256" key="7">
    <source>
        <dbReference type="SAM" id="SignalP"/>
    </source>
</evidence>
<sequence length="130" mass="13717">AMRAPTPLALGCISLVLCLLELPGSSTLPCTPARPRRPGRAPRPRQHQALQPPRGAQPRPRAGQSPAVPLRLGSGVQAPRRAQPHGPGAAERGSTPGCVQNLSHRLWQLVGQSGRQDSSPMNPNSPHSYG</sequence>
<reference evidence="8" key="2">
    <citation type="submission" date="2025-09" db="UniProtKB">
        <authorList>
            <consortium name="Ensembl"/>
        </authorList>
    </citation>
    <scope>IDENTIFICATION</scope>
</reference>
<dbReference type="InterPro" id="IPR051665">
    <property type="entry name" value="Adrenomedullin-reg_peptide"/>
</dbReference>
<comment type="similarity">
    <text evidence="2">Belongs to the adrenomedullin family.</text>
</comment>
<feature type="compositionally biased region" description="Basic residues" evidence="6">
    <location>
        <begin position="34"/>
        <end position="46"/>
    </location>
</feature>
<dbReference type="GO" id="GO:0007189">
    <property type="term" value="P:adenylate cyclase-activating G protein-coupled receptor signaling pathway"/>
    <property type="evidence" value="ECO:0007669"/>
    <property type="project" value="TreeGrafter"/>
</dbReference>
<dbReference type="GO" id="GO:0003073">
    <property type="term" value="P:regulation of systemic arterial blood pressure"/>
    <property type="evidence" value="ECO:0007669"/>
    <property type="project" value="TreeGrafter"/>
</dbReference>
<feature type="chain" id="PRO_5034069957" evidence="7">
    <location>
        <begin position="28"/>
        <end position="130"/>
    </location>
</feature>
<feature type="region of interest" description="Disordered" evidence="6">
    <location>
        <begin position="25"/>
        <end position="130"/>
    </location>
</feature>
<dbReference type="PANTHER" id="PTHR23414:SF2">
    <property type="entry name" value="PROTEIN ADM2"/>
    <property type="match status" value="1"/>
</dbReference>
<name>A0A8B9S7Q3_APTOW</name>
<comment type="subcellular location">
    <subcellularLocation>
        <location evidence="1">Secreted</location>
    </subcellularLocation>
</comment>
<evidence type="ECO:0000256" key="6">
    <source>
        <dbReference type="SAM" id="MobiDB-lite"/>
    </source>
</evidence>
<evidence type="ECO:0000313" key="8">
    <source>
        <dbReference type="Ensembl" id="ENSAOWP00000013113.1"/>
    </source>
</evidence>
<evidence type="ECO:0000256" key="1">
    <source>
        <dbReference type="ARBA" id="ARBA00004613"/>
    </source>
</evidence>
<dbReference type="GO" id="GO:0010460">
    <property type="term" value="P:positive regulation of heart rate"/>
    <property type="evidence" value="ECO:0007669"/>
    <property type="project" value="TreeGrafter"/>
</dbReference>